<evidence type="ECO:0000259" key="2">
    <source>
        <dbReference type="Pfam" id="PF01977"/>
    </source>
</evidence>
<dbReference type="EMBL" id="RCTF01000024">
    <property type="protein sequence ID" value="RLP72826.1"/>
    <property type="molecule type" value="Genomic_DNA"/>
</dbReference>
<proteinExistence type="inferred from homology"/>
<feature type="domain" description="3-octaprenyl-4-hydroxybenzoate carboxy-lyase-like N-terminal" evidence="3">
    <location>
        <begin position="15"/>
        <end position="88"/>
    </location>
</feature>
<keyword evidence="6" id="KW-1185">Reference proteome</keyword>
<dbReference type="SUPFAM" id="SSF143968">
    <property type="entry name" value="UbiD C-terminal domain-like"/>
    <property type="match status" value="1"/>
</dbReference>
<name>A0A3L6ZXS5_9HYPH</name>
<dbReference type="PANTHER" id="PTHR30108:SF21">
    <property type="entry name" value="4-HYDROXYBENZOATE DECARBOXYLASE"/>
    <property type="match status" value="1"/>
</dbReference>
<dbReference type="AlphaFoldDB" id="A0A3L6ZXS5"/>
<feature type="domain" description="3-octaprenyl-4-hydroxybenzoate carboxy-lyase-like Rift-related" evidence="2">
    <location>
        <begin position="101"/>
        <end position="297"/>
    </location>
</feature>
<dbReference type="Gene3D" id="3.40.1670.10">
    <property type="entry name" value="UbiD C-terminal domain-like"/>
    <property type="match status" value="1"/>
</dbReference>
<dbReference type="GO" id="GO:0005737">
    <property type="term" value="C:cytoplasm"/>
    <property type="evidence" value="ECO:0007669"/>
    <property type="project" value="TreeGrafter"/>
</dbReference>
<evidence type="ECO:0000256" key="1">
    <source>
        <dbReference type="ARBA" id="ARBA00010021"/>
    </source>
</evidence>
<evidence type="ECO:0000313" key="6">
    <source>
        <dbReference type="Proteomes" id="UP000269692"/>
    </source>
</evidence>
<comment type="caution">
    <text evidence="5">The sequence shown here is derived from an EMBL/GenBank/DDBJ whole genome shotgun (WGS) entry which is preliminary data.</text>
</comment>
<dbReference type="SUPFAM" id="SSF50475">
    <property type="entry name" value="FMN-binding split barrel"/>
    <property type="match status" value="1"/>
</dbReference>
<dbReference type="InterPro" id="IPR049383">
    <property type="entry name" value="UbiD-like_N"/>
</dbReference>
<dbReference type="GO" id="GO:0016831">
    <property type="term" value="F:carboxy-lyase activity"/>
    <property type="evidence" value="ECO:0007669"/>
    <property type="project" value="InterPro"/>
</dbReference>
<dbReference type="RefSeq" id="WP_121625334.1">
    <property type="nucleotide sequence ID" value="NZ_JACIIW010000013.1"/>
</dbReference>
<comment type="similarity">
    <text evidence="1">Belongs to the UbiD family.</text>
</comment>
<dbReference type="Pfam" id="PF01977">
    <property type="entry name" value="UbiD"/>
    <property type="match status" value="1"/>
</dbReference>
<protein>
    <submittedName>
        <fullName evidence="5">UbiD family decarboxylase</fullName>
    </submittedName>
</protein>
<dbReference type="PANTHER" id="PTHR30108">
    <property type="entry name" value="3-OCTAPRENYL-4-HYDROXYBENZOATE CARBOXY-LYASE-RELATED"/>
    <property type="match status" value="1"/>
</dbReference>
<feature type="domain" description="3-octaprenyl-4-hydroxybenzoate carboxy-lyase-like C-terminal" evidence="4">
    <location>
        <begin position="306"/>
        <end position="430"/>
    </location>
</feature>
<dbReference type="InterPro" id="IPR048304">
    <property type="entry name" value="UbiD_Rift_dom"/>
</dbReference>
<dbReference type="Pfam" id="PF20696">
    <property type="entry name" value="UbiD_C"/>
    <property type="match status" value="1"/>
</dbReference>
<dbReference type="InterPro" id="IPR002830">
    <property type="entry name" value="UbiD"/>
</dbReference>
<dbReference type="OrthoDB" id="9809841at2"/>
<evidence type="ECO:0000259" key="4">
    <source>
        <dbReference type="Pfam" id="PF20696"/>
    </source>
</evidence>
<evidence type="ECO:0000313" key="5">
    <source>
        <dbReference type="EMBL" id="RLP72826.1"/>
    </source>
</evidence>
<dbReference type="Proteomes" id="UP000269692">
    <property type="component" value="Unassembled WGS sequence"/>
</dbReference>
<sequence>MAISNTVDTGFRPALARLAADGRIRVFTGEADPHLEIAALMKKLDGQETLLFPKVRGHDAAVVGNLLSSRENCESAFARDFRGIRESISQALGSPMAPKVVERAPVHEVVETSGIDLGKTLPALFHAPKDGGRYVTSGILVAQDPETGIYNASYHRLQLIGPDTFAVKLDFGRHLRLAFERAQKQGRNLPVAICIGADLALHFTAATMGSQMPENLDELAVAGGLAGRPLSVVKAKTIDLMVPAECEYVLEGEISASDVHMEGPFGEFVGFAAPPADAPVLKVKALTRRARPIYHAINGFGRETIMLRKYVLEASLLKVLRAAVPIVTDAEMTAGGLHRFHAILQVNKQGAHHEGLQRNAMLAAFGALKDLDMVIVVDDDIDIRDPADVEYALATRMEASSDVIVIPEARGHEYVRISRNGVRAKLGIDATVPAGEKARFSRVSFAPVEVTAGMFAEGGEAMKGLL</sequence>
<evidence type="ECO:0000259" key="3">
    <source>
        <dbReference type="Pfam" id="PF20695"/>
    </source>
</evidence>
<dbReference type="InterPro" id="IPR049381">
    <property type="entry name" value="UbiD-like_C"/>
</dbReference>
<dbReference type="Pfam" id="PF20695">
    <property type="entry name" value="UbiD_N"/>
    <property type="match status" value="1"/>
</dbReference>
<gene>
    <name evidence="5" type="ORF">D9R14_21070</name>
</gene>
<organism evidence="5 6">
    <name type="scientific">Xanthobacter tagetidis</name>
    <dbReference type="NCBI Taxonomy" id="60216"/>
    <lineage>
        <taxon>Bacteria</taxon>
        <taxon>Pseudomonadati</taxon>
        <taxon>Pseudomonadota</taxon>
        <taxon>Alphaproteobacteria</taxon>
        <taxon>Hyphomicrobiales</taxon>
        <taxon>Xanthobacteraceae</taxon>
        <taxon>Xanthobacter</taxon>
    </lineage>
</organism>
<reference evidence="5 6" key="1">
    <citation type="submission" date="2018-10" db="EMBL/GenBank/DDBJ databases">
        <title>Xanthobacter tagetidis genome sequencing and assembly.</title>
        <authorList>
            <person name="Maclea K.S."/>
            <person name="Goen A.E."/>
            <person name="Fatima S.A."/>
        </authorList>
    </citation>
    <scope>NUCLEOTIDE SEQUENCE [LARGE SCALE GENOMIC DNA]</scope>
    <source>
        <strain evidence="5 6">ATCC 700314</strain>
    </source>
</reference>
<accession>A0A3L6ZXS5</accession>
<dbReference type="NCBIfam" id="TIGR00148">
    <property type="entry name" value="UbiD family decarboxylase"/>
    <property type="match status" value="1"/>
</dbReference>